<evidence type="ECO:0000313" key="2">
    <source>
        <dbReference type="EMBL" id="KAJ8513027.1"/>
    </source>
</evidence>
<dbReference type="EMBL" id="JAQQAF010000001">
    <property type="protein sequence ID" value="KAJ8513027.1"/>
    <property type="molecule type" value="Genomic_DNA"/>
</dbReference>
<organism evidence="2 3">
    <name type="scientific">Ensete ventricosum</name>
    <name type="common">Abyssinian banana</name>
    <name type="synonym">Musa ensete</name>
    <dbReference type="NCBI Taxonomy" id="4639"/>
    <lineage>
        <taxon>Eukaryota</taxon>
        <taxon>Viridiplantae</taxon>
        <taxon>Streptophyta</taxon>
        <taxon>Embryophyta</taxon>
        <taxon>Tracheophyta</taxon>
        <taxon>Spermatophyta</taxon>
        <taxon>Magnoliopsida</taxon>
        <taxon>Liliopsida</taxon>
        <taxon>Zingiberales</taxon>
        <taxon>Musaceae</taxon>
        <taxon>Ensete</taxon>
    </lineage>
</organism>
<feature type="compositionally biased region" description="Basic and acidic residues" evidence="1">
    <location>
        <begin position="95"/>
        <end position="107"/>
    </location>
</feature>
<feature type="region of interest" description="Disordered" evidence="1">
    <location>
        <begin position="56"/>
        <end position="75"/>
    </location>
</feature>
<sequence length="151" mass="16818">MIWADKPQASIIDNEDSSTKYVGGEGNVSHCDVRYHLAPKGCRPAAMADLDATSKAGRHKPCAPRGGPPASNTGRHVDGVGACRWCHEFMEEERNRKSFKGQREKPWSQHGARSGGSVGRLVLGWEEKTKLGNRRRRRKGILLIGWWGFRP</sequence>
<name>A0AAV8S0M6_ENSVE</name>
<protein>
    <submittedName>
        <fullName evidence="2">Uncharacterized protein</fullName>
    </submittedName>
</protein>
<evidence type="ECO:0000256" key="1">
    <source>
        <dbReference type="SAM" id="MobiDB-lite"/>
    </source>
</evidence>
<evidence type="ECO:0000313" key="3">
    <source>
        <dbReference type="Proteomes" id="UP001222027"/>
    </source>
</evidence>
<comment type="caution">
    <text evidence="2">The sequence shown here is derived from an EMBL/GenBank/DDBJ whole genome shotgun (WGS) entry which is preliminary data.</text>
</comment>
<feature type="region of interest" description="Disordered" evidence="1">
    <location>
        <begin position="95"/>
        <end position="115"/>
    </location>
</feature>
<gene>
    <name evidence="2" type="ORF">OPV22_003461</name>
</gene>
<dbReference type="Proteomes" id="UP001222027">
    <property type="component" value="Unassembled WGS sequence"/>
</dbReference>
<keyword evidence="3" id="KW-1185">Reference proteome</keyword>
<reference evidence="2 3" key="1">
    <citation type="submission" date="2022-12" db="EMBL/GenBank/DDBJ databases">
        <title>Chromosome-scale assembly of the Ensete ventricosum genome.</title>
        <authorList>
            <person name="Dussert Y."/>
            <person name="Stocks J."/>
            <person name="Wendawek A."/>
            <person name="Woldeyes F."/>
            <person name="Nichols R.A."/>
            <person name="Borrell J.S."/>
        </authorList>
    </citation>
    <scope>NUCLEOTIDE SEQUENCE [LARGE SCALE GENOMIC DNA]</scope>
    <source>
        <strain evidence="3">cv. Maze</strain>
        <tissue evidence="2">Seeds</tissue>
    </source>
</reference>
<accession>A0AAV8S0M6</accession>
<proteinExistence type="predicted"/>
<dbReference type="AlphaFoldDB" id="A0AAV8S0M6"/>